<evidence type="ECO:0000313" key="3">
    <source>
        <dbReference type="EMBL" id="RXW21879.1"/>
    </source>
</evidence>
<dbReference type="SUPFAM" id="SSF52540">
    <property type="entry name" value="P-loop containing nucleoside triphosphate hydrolases"/>
    <property type="match status" value="1"/>
</dbReference>
<accession>A0A4Q2DP85</accession>
<dbReference type="EMBL" id="SDEE01000091">
    <property type="protein sequence ID" value="RXW21879.1"/>
    <property type="molecule type" value="Genomic_DNA"/>
</dbReference>
<evidence type="ECO:0000256" key="1">
    <source>
        <dbReference type="ARBA" id="ARBA00022737"/>
    </source>
</evidence>
<dbReference type="STRING" id="2316362.A0A4Q2DP85"/>
<reference evidence="3 4" key="1">
    <citation type="submission" date="2019-01" db="EMBL/GenBank/DDBJ databases">
        <title>Draft genome sequence of Psathyrella aberdarensis IHI B618.</title>
        <authorList>
            <person name="Buettner E."/>
            <person name="Kellner H."/>
        </authorList>
    </citation>
    <scope>NUCLEOTIDE SEQUENCE [LARGE SCALE GENOMIC DNA]</scope>
    <source>
        <strain evidence="3 4">IHI B618</strain>
    </source>
</reference>
<dbReference type="InterPro" id="IPR056884">
    <property type="entry name" value="NPHP3-like_N"/>
</dbReference>
<keyword evidence="4" id="KW-1185">Reference proteome</keyword>
<proteinExistence type="predicted"/>
<gene>
    <name evidence="3" type="ORF">EST38_g3971</name>
</gene>
<dbReference type="InterPro" id="IPR027417">
    <property type="entry name" value="P-loop_NTPase"/>
</dbReference>
<keyword evidence="1" id="KW-0677">Repeat</keyword>
<evidence type="ECO:0000259" key="2">
    <source>
        <dbReference type="Pfam" id="PF24883"/>
    </source>
</evidence>
<protein>
    <recommendedName>
        <fullName evidence="2">Nephrocystin 3-like N-terminal domain-containing protein</fullName>
    </recommendedName>
</protein>
<dbReference type="Proteomes" id="UP000290288">
    <property type="component" value="Unassembled WGS sequence"/>
</dbReference>
<dbReference type="AlphaFoldDB" id="A0A4Q2DP85"/>
<evidence type="ECO:0000313" key="4">
    <source>
        <dbReference type="Proteomes" id="UP000290288"/>
    </source>
</evidence>
<sequence length="684" mass="78186">MPSASYFKKARHFVANVISNAYVSQGDALQYLHKHSATSAMYDSEERYPPPLCHEGTREVVIGRIEAWYGFEIPPTKKVMWVHAPAGYGKTAVAGTISKKLESRTDLDFNPVGATFFFWRSSPERNSPARFIITLAYQLAISIPELAPHIEVAVKQNPMILNKALEVQLMKLIVDPFRSLGELDDVPHRLVIVDGVDECINSGQESRVEKQYAEDQESVQVRVLDLILSLQSHDLPLCFLILSRPEPWIKQHIESGFFQAVTETLDLYQVGDHVKDVEKFVRDELAQIAKSFQVRPGGDEQWPGEDTVQRFVWRTGGHMLYASTVIRHMADPYDDPRRRLEDILNSESNAASDLAHSTPFSSLHELYHQILRSCPRTNRTTMVRVLEEILAARGHLSLKMGLHPAFNVLDRLSGRPLNRGISALRPLHAVIRLSDKDDGSCSNPAFFYHSSFAEFLEAEPQIFPDMTLNVQKGVSRLLAGCLKSLLAITIDGQVREEHLKFAVREWVGLWQKWRPSEEDDPSPLLKALRKIDLTAYFVQNLIGQDTWSINLWWCLQDLYHPTQNFIVRDISFSACATLIEDALLHLRSSAEGFFLHVLHPDYFASHRLYIIPVPQFADDLGIYMVQISEHRAPAFDNVVKALRCLLEEQRELFMELERRVLFYSWGDRPVIENMFKLARQKDMS</sequence>
<dbReference type="Pfam" id="PF24883">
    <property type="entry name" value="NPHP3_N"/>
    <property type="match status" value="1"/>
</dbReference>
<dbReference type="Gene3D" id="3.40.50.300">
    <property type="entry name" value="P-loop containing nucleotide triphosphate hydrolases"/>
    <property type="match status" value="1"/>
</dbReference>
<comment type="caution">
    <text evidence="3">The sequence shown here is derived from an EMBL/GenBank/DDBJ whole genome shotgun (WGS) entry which is preliminary data.</text>
</comment>
<dbReference type="PANTHER" id="PTHR10039">
    <property type="entry name" value="AMELOGENIN"/>
    <property type="match status" value="1"/>
</dbReference>
<name>A0A4Q2DP85_9AGAR</name>
<feature type="domain" description="Nephrocystin 3-like N-terminal" evidence="2">
    <location>
        <begin position="74"/>
        <end position="223"/>
    </location>
</feature>
<dbReference type="OrthoDB" id="10274508at2759"/>
<organism evidence="3 4">
    <name type="scientific">Candolleomyces aberdarensis</name>
    <dbReference type="NCBI Taxonomy" id="2316362"/>
    <lineage>
        <taxon>Eukaryota</taxon>
        <taxon>Fungi</taxon>
        <taxon>Dikarya</taxon>
        <taxon>Basidiomycota</taxon>
        <taxon>Agaricomycotina</taxon>
        <taxon>Agaricomycetes</taxon>
        <taxon>Agaricomycetidae</taxon>
        <taxon>Agaricales</taxon>
        <taxon>Agaricineae</taxon>
        <taxon>Psathyrellaceae</taxon>
        <taxon>Candolleomyces</taxon>
    </lineage>
</organism>